<dbReference type="AlphaFoldDB" id="A0A9P0X645"/>
<dbReference type="EMBL" id="CALOZG010000003">
    <property type="protein sequence ID" value="CAH3996309.1"/>
    <property type="molecule type" value="Genomic_DNA"/>
</dbReference>
<dbReference type="PANTHER" id="PTHR11530">
    <property type="entry name" value="D-AMINO ACID OXIDASE"/>
    <property type="match status" value="1"/>
</dbReference>
<dbReference type="InterPro" id="IPR006076">
    <property type="entry name" value="FAD-dep_OxRdtase"/>
</dbReference>
<dbReference type="Gene3D" id="3.30.9.10">
    <property type="entry name" value="D-Amino Acid Oxidase, subunit A, domain 2"/>
    <property type="match status" value="1"/>
</dbReference>
<reference evidence="8" key="1">
    <citation type="submission" date="2022-05" db="EMBL/GenBank/DDBJ databases">
        <authorList>
            <person name="Okamura Y."/>
        </authorList>
    </citation>
    <scope>NUCLEOTIDE SEQUENCE</scope>
</reference>
<feature type="binding site" evidence="6">
    <location>
        <position position="226"/>
    </location>
    <ligand>
        <name>FAD</name>
        <dbReference type="ChEBI" id="CHEBI:57692"/>
    </ligand>
</feature>
<evidence type="ECO:0000313" key="8">
    <source>
        <dbReference type="EMBL" id="CAH3996309.1"/>
    </source>
</evidence>
<dbReference type="SUPFAM" id="SSF54373">
    <property type="entry name" value="FAD-linked reductases, C-terminal domain"/>
    <property type="match status" value="1"/>
</dbReference>
<dbReference type="GO" id="GO:0005737">
    <property type="term" value="C:cytoplasm"/>
    <property type="evidence" value="ECO:0007669"/>
    <property type="project" value="TreeGrafter"/>
</dbReference>
<feature type="binding site" evidence="6">
    <location>
        <position position="265"/>
    </location>
    <ligand>
        <name>D-dopa</name>
        <dbReference type="ChEBI" id="CHEBI:149689"/>
    </ligand>
</feature>
<dbReference type="SUPFAM" id="SSF51971">
    <property type="entry name" value="Nucleotide-binding domain"/>
    <property type="match status" value="1"/>
</dbReference>
<dbReference type="GO" id="GO:0019478">
    <property type="term" value="P:D-amino acid catabolic process"/>
    <property type="evidence" value="ECO:0007669"/>
    <property type="project" value="TreeGrafter"/>
</dbReference>
<evidence type="ECO:0000256" key="2">
    <source>
        <dbReference type="ARBA" id="ARBA00006730"/>
    </source>
</evidence>
<evidence type="ECO:0000256" key="3">
    <source>
        <dbReference type="ARBA" id="ARBA00022630"/>
    </source>
</evidence>
<name>A0A9P0X645_PIEBR</name>
<dbReference type="Gene3D" id="3.40.50.720">
    <property type="entry name" value="NAD(P)-binding Rossmann-like Domain"/>
    <property type="match status" value="1"/>
</dbReference>
<evidence type="ECO:0000256" key="1">
    <source>
        <dbReference type="ARBA" id="ARBA00001974"/>
    </source>
</evidence>
<comment type="caution">
    <text evidence="8">The sequence shown here is derived from an EMBL/GenBank/DDBJ whole genome shotgun (WGS) entry which is preliminary data.</text>
</comment>
<dbReference type="GO" id="GO:0003884">
    <property type="term" value="F:D-amino-acid oxidase activity"/>
    <property type="evidence" value="ECO:0007669"/>
    <property type="project" value="InterPro"/>
</dbReference>
<evidence type="ECO:0000259" key="7">
    <source>
        <dbReference type="Pfam" id="PF01266"/>
    </source>
</evidence>
<feature type="binding site" evidence="6">
    <location>
        <position position="321"/>
    </location>
    <ligand>
        <name>D-dopa</name>
        <dbReference type="ChEBI" id="CHEBI:149689"/>
    </ligand>
</feature>
<feature type="binding site" evidence="6">
    <location>
        <position position="210"/>
    </location>
    <ligand>
        <name>FAD</name>
        <dbReference type="ChEBI" id="CHEBI:57692"/>
    </ligand>
</feature>
<accession>A0A9P0X645</accession>
<protein>
    <recommendedName>
        <fullName evidence="7">FAD dependent oxidoreductase domain-containing protein</fullName>
    </recommendedName>
</protein>
<evidence type="ECO:0000313" key="9">
    <source>
        <dbReference type="Proteomes" id="UP001152562"/>
    </source>
</evidence>
<feature type="domain" description="FAD dependent oxidoreductase" evidence="7">
    <location>
        <begin position="46"/>
        <end position="359"/>
    </location>
</feature>
<dbReference type="PANTHER" id="PTHR11530:SF17">
    <property type="entry name" value="RE49860P"/>
    <property type="match status" value="1"/>
</dbReference>
<evidence type="ECO:0000256" key="5">
    <source>
        <dbReference type="ARBA" id="ARBA00023002"/>
    </source>
</evidence>
<evidence type="ECO:0000256" key="4">
    <source>
        <dbReference type="ARBA" id="ARBA00022827"/>
    </source>
</evidence>
<keyword evidence="3" id="KW-0285">Flavoprotein</keyword>
<keyword evidence="9" id="KW-1185">Reference proteome</keyword>
<dbReference type="InterPro" id="IPR023209">
    <property type="entry name" value="DAO"/>
</dbReference>
<gene>
    <name evidence="8" type="ORF">PIBRA_LOCUS2373</name>
</gene>
<keyword evidence="5" id="KW-0560">Oxidoreductase</keyword>
<sequence length="376" mass="42113">MSSVSSLKSSCVCRILLLYRSCAQGGQTPRVSRSSRLKKMDKNAPKIAILGAGVVGLTVSKILQDDLRNADITIISDEFREKTVSDIAAGIFRPGLSFRGPTQEITKRWIDKSWYFWQDILKTREAEEAGVISVGSYIFSKENYHVTRNRLIEDIVPIYRAVDKDELKIVSEGWRYGSYFTTVKTGCDRYLPWIQKSFEAKGGKIITRKVESFSSLPKYDLVFNCTGMGAKYLCNDYDLVPIRGQVFKVKAPWLKTAFYGDYDAYIIPGQDGIATLGGVRQYDSYNTQVCKHDAAAIMERCVDLLPVLKDVEIVGQRVGLRPHRVPVRVESEMVNRLKVVHCYGHGGYGVMCAPGTAMDAVAIGLDQLRSSVRCKI</sequence>
<proteinExistence type="inferred from homology"/>
<comment type="similarity">
    <text evidence="2">Belongs to the DAMOX/DASOX family.</text>
</comment>
<feature type="binding site" evidence="6">
    <location>
        <position position="347"/>
    </location>
    <ligand>
        <name>D-dopa</name>
        <dbReference type="ChEBI" id="CHEBI:149689"/>
    </ligand>
</feature>
<dbReference type="GO" id="GO:0071949">
    <property type="term" value="F:FAD binding"/>
    <property type="evidence" value="ECO:0007669"/>
    <property type="project" value="InterPro"/>
</dbReference>
<organism evidence="8 9">
    <name type="scientific">Pieris brassicae</name>
    <name type="common">White butterfly</name>
    <name type="synonym">Large white butterfly</name>
    <dbReference type="NCBI Taxonomy" id="7116"/>
    <lineage>
        <taxon>Eukaryota</taxon>
        <taxon>Metazoa</taxon>
        <taxon>Ecdysozoa</taxon>
        <taxon>Arthropoda</taxon>
        <taxon>Hexapoda</taxon>
        <taxon>Insecta</taxon>
        <taxon>Pterygota</taxon>
        <taxon>Neoptera</taxon>
        <taxon>Endopterygota</taxon>
        <taxon>Lepidoptera</taxon>
        <taxon>Glossata</taxon>
        <taxon>Ditrysia</taxon>
        <taxon>Papilionoidea</taxon>
        <taxon>Pieridae</taxon>
        <taxon>Pierinae</taxon>
        <taxon>Pieris</taxon>
    </lineage>
</organism>
<comment type="cofactor">
    <cofactor evidence="1 6">
        <name>FAD</name>
        <dbReference type="ChEBI" id="CHEBI:57692"/>
    </cofactor>
</comment>
<keyword evidence="4 6" id="KW-0274">FAD</keyword>
<dbReference type="Pfam" id="PF01266">
    <property type="entry name" value="DAO"/>
    <property type="match status" value="1"/>
</dbReference>
<dbReference type="Proteomes" id="UP001152562">
    <property type="component" value="Unassembled WGS sequence"/>
</dbReference>
<dbReference type="PIRSF" id="PIRSF000189">
    <property type="entry name" value="D-aa_oxidase"/>
    <property type="match status" value="1"/>
</dbReference>
<evidence type="ECO:0000256" key="6">
    <source>
        <dbReference type="PIRSR" id="PIRSR000189-1"/>
    </source>
</evidence>